<dbReference type="PANTHER" id="PTHR37469">
    <property type="entry name" value="CELLOBIONIC ACID PHOSPHORYLASE-RELATED"/>
    <property type="match status" value="1"/>
</dbReference>
<evidence type="ECO:0000259" key="6">
    <source>
        <dbReference type="Pfam" id="PF17167"/>
    </source>
</evidence>
<dbReference type="InterPro" id="IPR011013">
    <property type="entry name" value="Gal_mutarotase_sf_dom"/>
</dbReference>
<dbReference type="GO" id="GO:0005975">
    <property type="term" value="P:carbohydrate metabolic process"/>
    <property type="evidence" value="ECO:0007669"/>
    <property type="project" value="InterPro"/>
</dbReference>
<keyword evidence="2 7" id="KW-0808">Transferase</keyword>
<dbReference type="Pfam" id="PF06165">
    <property type="entry name" value="GH94_b-supersand"/>
    <property type="match status" value="2"/>
</dbReference>
<protein>
    <submittedName>
        <fullName evidence="7">Glycosyl transferase</fullName>
    </submittedName>
</protein>
<dbReference type="Gene3D" id="2.70.98.40">
    <property type="entry name" value="Glycoside hydrolase, family 65, N-terminal domain"/>
    <property type="match status" value="2"/>
</dbReference>
<dbReference type="Gene3D" id="1.50.10.140">
    <property type="match status" value="2"/>
</dbReference>
<dbReference type="InterPro" id="IPR037820">
    <property type="entry name" value="GH94N_NdvB"/>
</dbReference>
<dbReference type="Gene3D" id="1.50.10.10">
    <property type="match status" value="1"/>
</dbReference>
<keyword evidence="8" id="KW-1185">Reference proteome</keyword>
<comment type="caution">
    <text evidence="7">The sequence shown here is derived from an EMBL/GenBank/DDBJ whole genome shotgun (WGS) entry which is preliminary data.</text>
</comment>
<feature type="transmembrane region" description="Helical" evidence="3">
    <location>
        <begin position="802"/>
        <end position="818"/>
    </location>
</feature>
<dbReference type="InterPro" id="IPR019282">
    <property type="entry name" value="Glycoamylase-like_cons_dom"/>
</dbReference>
<dbReference type="InterPro" id="IPR052047">
    <property type="entry name" value="GH94_Enzymes"/>
</dbReference>
<dbReference type="InterPro" id="IPR008928">
    <property type="entry name" value="6-hairpin_glycosidase_sf"/>
</dbReference>
<feature type="domain" description="Glycoamylase-like" evidence="5">
    <location>
        <begin position="1290"/>
        <end position="1497"/>
    </location>
</feature>
<dbReference type="InterPro" id="IPR037824">
    <property type="entry name" value="GH94N_2_NdvB"/>
</dbReference>
<dbReference type="InterPro" id="IPR010383">
    <property type="entry name" value="Glyco_hydrolase_94_b-supersand"/>
</dbReference>
<dbReference type="InterPro" id="IPR037018">
    <property type="entry name" value="GH65_N"/>
</dbReference>
<dbReference type="Pfam" id="PF10091">
    <property type="entry name" value="Glycoamylase"/>
    <property type="match status" value="1"/>
</dbReference>
<dbReference type="GO" id="GO:0030246">
    <property type="term" value="F:carbohydrate binding"/>
    <property type="evidence" value="ECO:0007669"/>
    <property type="project" value="InterPro"/>
</dbReference>
<dbReference type="Gene3D" id="2.60.420.10">
    <property type="entry name" value="Maltose phosphorylase, domain 3"/>
    <property type="match status" value="1"/>
</dbReference>
<dbReference type="CDD" id="cd11756">
    <property type="entry name" value="GH94N_ChvB_NdvB_1_like"/>
    <property type="match status" value="1"/>
</dbReference>
<feature type="domain" description="Glycosyl hydrolase 94 supersandwich" evidence="4">
    <location>
        <begin position="1541"/>
        <end position="1816"/>
    </location>
</feature>
<feature type="domain" description="Glycosyl hydrolase 94 catalytic" evidence="6">
    <location>
        <begin position="2328"/>
        <end position="2752"/>
    </location>
</feature>
<evidence type="ECO:0000259" key="5">
    <source>
        <dbReference type="Pfam" id="PF10091"/>
    </source>
</evidence>
<evidence type="ECO:0000256" key="1">
    <source>
        <dbReference type="ARBA" id="ARBA00022676"/>
    </source>
</evidence>
<dbReference type="Proteomes" id="UP000661507">
    <property type="component" value="Unassembled WGS sequence"/>
</dbReference>
<dbReference type="RefSeq" id="WP_229681692.1">
    <property type="nucleotide sequence ID" value="NZ_BMKW01000029.1"/>
</dbReference>
<feature type="transmembrane region" description="Helical" evidence="3">
    <location>
        <begin position="386"/>
        <end position="410"/>
    </location>
</feature>
<name>A0A917L5E7_9PROT</name>
<dbReference type="GO" id="GO:0016757">
    <property type="term" value="F:glycosyltransferase activity"/>
    <property type="evidence" value="ECO:0007669"/>
    <property type="project" value="UniProtKB-KW"/>
</dbReference>
<feature type="transmembrane region" description="Helical" evidence="3">
    <location>
        <begin position="868"/>
        <end position="886"/>
    </location>
</feature>
<keyword evidence="1" id="KW-0328">Glycosyltransferase</keyword>
<feature type="domain" description="Glycosyl hydrolase 94 supersandwich" evidence="4">
    <location>
        <begin position="2044"/>
        <end position="2314"/>
    </location>
</feature>
<dbReference type="SMART" id="SM01068">
    <property type="entry name" value="CBM_X"/>
    <property type="match status" value="2"/>
</dbReference>
<accession>A0A917L5E7</accession>
<evidence type="ECO:0000256" key="2">
    <source>
        <dbReference type="ARBA" id="ARBA00022679"/>
    </source>
</evidence>
<evidence type="ECO:0000256" key="3">
    <source>
        <dbReference type="SAM" id="Phobius"/>
    </source>
</evidence>
<dbReference type="Pfam" id="PF17167">
    <property type="entry name" value="Glyco_hydro_94"/>
    <property type="match status" value="1"/>
</dbReference>
<evidence type="ECO:0000313" key="8">
    <source>
        <dbReference type="Proteomes" id="UP000661507"/>
    </source>
</evidence>
<sequence>MREELFSVERLEEHARSLAVAQTVSAKPAKVYPLAHRLTDNRSVLLDAYRIIARAAEEGASITPAAEWLIDNYLLVEKQIHEIRGDLPPRYYRQLPKLATGPFTGYPRVFGLTWAFVAHTDSHFSPETLCRYVRAYQDVEVLTIGELWAIAITLRIVLVENLRRLAAQIVEDRASCQVADELADRLLGAGGRTAEPFAVVLAHPDGAPPTNACAVQLLHRLRDQDPRIISALTWLDECLAKRGTTAEAVVREEHQSQAAASVSVRNIITSLRLISDVDWTALFERMSLVDDVLAKGDGYRDMDFPTRNLYRSAIEELSRGSGRKEIDIARNAVLAARQAAHEAPDAADGRRRDPGYHLLAGGRFAFEAAIGFRPSLRRRAWQLNQALGIGGYVSAITIVAAVLLLLPLMLLRAGGLAGGVLALLAALGAIPALDVAVALVNRGTAWGYGPKLLPALALRDGVPSHLRTLIAVPMLLTSADAIQEQIERLEVHHLASSDGDLHFALLSDWCDAPSERMEGDAALLTAAADGIAELNRRYGPASGGDRFLLLHRRRQWNEGEGRWIGWERKRGKLHELNRLLRGATDTSFIQAAERPHAVPTNVRYVITLDADTRLPRDTVRRLIGKMAHPLNRPRFDPRARRVVEGYAVLQPRVTPSLPVGREGSLFQRIYSSHSGIDPYASAVSDVYQDLFGEGSYAGKGIYDIDAFEAALAGRVPEAALLSHDLFEGIFARAGLATDVEVVEEFPTRYDISALRQHRWARGDWQLLPWILGRVPSPEGGRQEARAVPSIGRWKMLDNLRRTLSAPATVLAFLTGWTLPLHAALVWTAFLLSTIVVPTLIPVISAILPRRRGLTPRSHLRALGTDIRLALSLSLLVVTFLADQAWLMSDAVARTLARLFVTRRHLLEWVTAAQATIECRPGLLDFHRRMAGAPAIGGLAILVAALSGQGTWPLTAPFALLWIASPGIAWWASRSPPAAGRLLVSGADARGLRLIARRTWRFFETFVTASDNMLPPDNFQEDPKPVVARRTSPTNIGLYLLSVLSARDFGWIGTADAVERLEATFATMSRLPRLHGHFYNWYDTRDLRPLDPRYVSTVDSGNLAGHLVAVANACREWRELPMSPDARIAGIGDALEVARDECMRVREGARTRTVTWQPLDDALATFTADMRRPSPDGEPIADRLARFAVQAEVVADIAATLAAERENNAGTDVPSWLAAAQRSIESHLRDLVAPGAPDAALAARLSALEGAARTMALDMEFGFLLDPDRKLLSIGYLVPEGRLDPSCYDLLASEARLASFFAIAKGDIPTRHWFRLGRAVTPVASGAALISWSGSMFEYLMPSLVMRAPAGSLIEQTNRLIVRRQVEYGATLGIPWGVSESAYNARDLEFTYQYSSFGVPSLGLKRGLGENTVVAPYATGLATMIDPTAAALNFRRLAEVGALGRHGFRESLDYTPIRVPEGQEVAIVRAFMAHHQGMTIVAIADALLDGVMRARFHAEPIIQATELLLHERTPRDVTVMPSWVADTHSAVRLQEIEPPGGRRYTSAQDAAPATHLLSNGRYTVMLTAAGSGQSLWRGHAVTRWREDATCDDLGSYIFLRDTTSNETWSAGFQPCGDEPDDYEVVFQEDRAEFTRRDAALTTTLEVLVSAEDDAEVRRISITNAGDRMREIDVTSYAELVLGPQAADVSHPALSKLFVETEHLADIGAILATRRRRSPSEPEIWAAHLAIVDGEAVGKPEMETDRARFLGRGGSIRRPVAMSDRRSLSNTVGTVLDPVFALRRRVRVPPGAVTRVTFWTMVAASRDTLLEIVDKHHDTTGFERAATLAWTQAQVQMHHLGIDSGDAGLFQRLAGHLIYATPMLRPPSDIIKRGGGGQPGLWPLGISGDLPILLLRISEVEEIGIARQLLQAHEYWRMKQFAVDFVILNDRASSYVQDLQVALETLVRTSESQTPPRDAGQHGRVFVVRADLMSSETAGLLAATARVVLVGRRGQLSDQLNRAPHRGVAAPPPAKPVVAAVMPLASRPLPELEFFNGLGGFAEDGREYVTILGSGRSTPAPWINVIANPTFGFQVAAEGGGYTWSVNSRENQLTPWSNDPVANRSGEAFYLRDEDTGALWSPTASPIRNDGETFVVRHGRGYSRFGHSGYGIETDLLQYVPLEDPIKISRLVLRNGSDRARRISVTAYTEWVLGPSRSATLPFVTTEIDGETGAMFARNPWNPAFASRVAFADLRGRQTDWTGDRLEFIGRNGTLARPVALARGEPLSGSTGGGLDPCGALKTTVELPPGGVVEIAFFLGEAASTEDARCLIARYRACDLDAVKAEADRYWDDVLGAVQVRTPDRATDIMLNGWLLYQTLACRVWARSGFYQASGAYGFRDQLQDGMAIAASRPALTREHLLRAAARQFPEGDVQHWWLPHSGQGVRTRISDDRVWLAFAVAHYLEASGDRGLLDVVVPFLDGQRLTAGEHDSFFQPTVADDTATLFEHCARALDASLAIGGHGLPLIGTGDWNDGMNCVGEGGRGESVWLGWLLDAALAAFAPIAEARGEADRAERWRTHTVSLRASMEREGWDGEWYRRGYFDDGSPLGSAVSEECRIDSIAQSWAVLSGAADAARAAQAMAAVSRELIRPQDGLALLFTPPFDKTSLNPGYIKGYPPGIRENGGQYTHAALWAVMAFAALGEGDKAAELFALLNPINHARTRAGVHRYKVEPYVIAADVYAAPAHVGRGGWTWYTGSAGWMQRAGLESILGLHIRGEALLLEPCIPRAWPGFELTVACGAARYTIRVDNPEGVSRGVAVATMDGVAIRERPLRLPFVDDGARHRIHLTLG</sequence>
<keyword evidence="3" id="KW-0812">Transmembrane</keyword>
<keyword evidence="3" id="KW-1133">Transmembrane helix</keyword>
<dbReference type="InterPro" id="IPR033432">
    <property type="entry name" value="GH94_catalytic"/>
</dbReference>
<feature type="transmembrane region" description="Helical" evidence="3">
    <location>
        <begin position="824"/>
        <end position="847"/>
    </location>
</feature>
<gene>
    <name evidence="7" type="ORF">GCM10011320_59260</name>
</gene>
<dbReference type="InterPro" id="IPR012341">
    <property type="entry name" value="6hp_glycosidase-like_sf"/>
</dbReference>
<organism evidence="7 8">
    <name type="scientific">Neoroseomonas lacus</name>
    <dbReference type="NCBI Taxonomy" id="287609"/>
    <lineage>
        <taxon>Bacteria</taxon>
        <taxon>Pseudomonadati</taxon>
        <taxon>Pseudomonadota</taxon>
        <taxon>Alphaproteobacteria</taxon>
        <taxon>Acetobacterales</taxon>
        <taxon>Acetobacteraceae</taxon>
        <taxon>Neoroseomonas</taxon>
    </lineage>
</organism>
<dbReference type="CDD" id="cd11753">
    <property type="entry name" value="GH94N_ChvB_NdvB_2_like"/>
    <property type="match status" value="1"/>
</dbReference>
<evidence type="ECO:0000313" key="7">
    <source>
        <dbReference type="EMBL" id="GGJ43875.1"/>
    </source>
</evidence>
<keyword evidence="3" id="KW-0472">Membrane</keyword>
<dbReference type="PANTHER" id="PTHR37469:SF2">
    <property type="entry name" value="CELLOBIONIC ACID PHOSPHORYLASE"/>
    <property type="match status" value="1"/>
</dbReference>
<reference evidence="7" key="1">
    <citation type="journal article" date="2014" name="Int. J. Syst. Evol. Microbiol.">
        <title>Complete genome sequence of Corynebacterium casei LMG S-19264T (=DSM 44701T), isolated from a smear-ripened cheese.</title>
        <authorList>
            <consortium name="US DOE Joint Genome Institute (JGI-PGF)"/>
            <person name="Walter F."/>
            <person name="Albersmeier A."/>
            <person name="Kalinowski J."/>
            <person name="Ruckert C."/>
        </authorList>
    </citation>
    <scope>NUCLEOTIDE SEQUENCE</scope>
    <source>
        <strain evidence="7">CGMCC 1.3617</strain>
    </source>
</reference>
<evidence type="ECO:0000259" key="4">
    <source>
        <dbReference type="Pfam" id="PF06165"/>
    </source>
</evidence>
<dbReference type="SUPFAM" id="SSF48208">
    <property type="entry name" value="Six-hairpin glycosidases"/>
    <property type="match status" value="1"/>
</dbReference>
<feature type="transmembrane region" description="Helical" evidence="3">
    <location>
        <begin position="416"/>
        <end position="440"/>
    </location>
</feature>
<reference evidence="7" key="2">
    <citation type="submission" date="2020-09" db="EMBL/GenBank/DDBJ databases">
        <authorList>
            <person name="Sun Q."/>
            <person name="Zhou Y."/>
        </authorList>
    </citation>
    <scope>NUCLEOTIDE SEQUENCE</scope>
    <source>
        <strain evidence="7">CGMCC 1.3617</strain>
    </source>
</reference>
<dbReference type="SUPFAM" id="SSF74650">
    <property type="entry name" value="Galactose mutarotase-like"/>
    <property type="match status" value="2"/>
</dbReference>
<dbReference type="EMBL" id="BMKW01000029">
    <property type="protein sequence ID" value="GGJ43875.1"/>
    <property type="molecule type" value="Genomic_DNA"/>
</dbReference>
<proteinExistence type="predicted"/>